<evidence type="ECO:0000256" key="3">
    <source>
        <dbReference type="SAM" id="SignalP"/>
    </source>
</evidence>
<feature type="domain" description="Glycosyl hydrolase-like 10" evidence="4">
    <location>
        <begin position="38"/>
        <end position="339"/>
    </location>
</feature>
<evidence type="ECO:0000259" key="4">
    <source>
        <dbReference type="Pfam" id="PF02638"/>
    </source>
</evidence>
<dbReference type="Proteomes" id="UP000183975">
    <property type="component" value="Unassembled WGS sequence"/>
</dbReference>
<sequence length="547" mass="61045">MKKWMKRLTAAVLGAVLVMGSLGSLAAYGATPKADDDMRAVWISTVYSADYPSTQNNAEAQKAEFIQKLDQAQALGLNTVVVQIRPKGDAFYESDLNPWSAVLTGTQGKDPGYDPMEFMIEETHKRGMEFHAWMNPYRITTSGVDLSALSADNMARQHPDWILTYNNAMYYNPAKEEVKQYITDTVAEVVENYDVDAIHFDDYFYPSNYPLPEGEGREGSAANERREHVNDLIEMVSKRIKSIDSSVEFGISPMGIWKNSSSDPAGSATKGSEGYYTVYGDAKEWVEEGWVDYIVPQIYWETGNSAADYETLVKWWNDLVEGTDVDLYIGQGIYKDSVASEIVKEMQINEKYKNVDGSFFFSLRDLLNDRQGCATALKSYYAEKDADTPAVSVPDKQEPSQTNTGKKTAYAGRANLQIDGKTVEMEVYTIDDYSYFKLRDIAKALTATDKKFDTVWVEADQAIHLQTGIPYTINGTETAVKQGSDTTATPSTAKLYVDGDPQSATAYTIHDYTYYKLRDIAKLVDFGVTWDESTATIGIDTTTGYKA</sequence>
<dbReference type="InterPro" id="IPR003790">
    <property type="entry name" value="GHL10"/>
</dbReference>
<evidence type="ECO:0000313" key="6">
    <source>
        <dbReference type="Proteomes" id="UP000183975"/>
    </source>
</evidence>
<keyword evidence="6" id="KW-1185">Reference proteome</keyword>
<organism evidence="5 6">
    <name type="scientific">Anaerotignum lactatifermentans DSM 14214</name>
    <dbReference type="NCBI Taxonomy" id="1121323"/>
    <lineage>
        <taxon>Bacteria</taxon>
        <taxon>Bacillati</taxon>
        <taxon>Bacillota</taxon>
        <taxon>Clostridia</taxon>
        <taxon>Lachnospirales</taxon>
        <taxon>Anaerotignaceae</taxon>
        <taxon>Anaerotignum</taxon>
    </lineage>
</organism>
<name>A0A1M6X8F9_9FIRM</name>
<dbReference type="InterPro" id="IPR017853">
    <property type="entry name" value="GH"/>
</dbReference>
<keyword evidence="1 3" id="KW-0732">Signal</keyword>
<dbReference type="PANTHER" id="PTHR43405">
    <property type="entry name" value="GLYCOSYL HYDROLASE DIGH"/>
    <property type="match status" value="1"/>
</dbReference>
<proteinExistence type="predicted"/>
<dbReference type="Pfam" id="PF02638">
    <property type="entry name" value="GHL10"/>
    <property type="match status" value="1"/>
</dbReference>
<protein>
    <submittedName>
        <fullName evidence="5">Uncharacterized lipoprotein YddW, UPF0748 family</fullName>
    </submittedName>
</protein>
<accession>A0A1M6X8F9</accession>
<feature type="region of interest" description="Disordered" evidence="2">
    <location>
        <begin position="388"/>
        <end position="408"/>
    </location>
</feature>
<reference evidence="5 6" key="1">
    <citation type="submission" date="2016-11" db="EMBL/GenBank/DDBJ databases">
        <authorList>
            <person name="Jaros S."/>
            <person name="Januszkiewicz K."/>
            <person name="Wedrychowicz H."/>
        </authorList>
    </citation>
    <scope>NUCLEOTIDE SEQUENCE [LARGE SCALE GENOMIC DNA]</scope>
    <source>
        <strain evidence="5 6">DSM 14214</strain>
    </source>
</reference>
<feature type="chain" id="PRO_5012951999" evidence="3">
    <location>
        <begin position="27"/>
        <end position="547"/>
    </location>
</feature>
<dbReference type="InterPro" id="IPR052177">
    <property type="entry name" value="Divisome_Glycosyl_Hydrolase"/>
</dbReference>
<keyword evidence="5" id="KW-0449">Lipoprotein</keyword>
<evidence type="ECO:0000256" key="1">
    <source>
        <dbReference type="ARBA" id="ARBA00022729"/>
    </source>
</evidence>
<dbReference type="EMBL" id="FRAH01000060">
    <property type="protein sequence ID" value="SHL02241.1"/>
    <property type="molecule type" value="Genomic_DNA"/>
</dbReference>
<dbReference type="PANTHER" id="PTHR43405:SF1">
    <property type="entry name" value="GLYCOSYL HYDROLASE DIGH"/>
    <property type="match status" value="1"/>
</dbReference>
<dbReference type="SUPFAM" id="SSF51445">
    <property type="entry name" value="(Trans)glycosidases"/>
    <property type="match status" value="1"/>
</dbReference>
<feature type="signal peptide" evidence="3">
    <location>
        <begin position="1"/>
        <end position="26"/>
    </location>
</feature>
<dbReference type="RefSeq" id="WP_072852701.1">
    <property type="nucleotide sequence ID" value="NZ_FRAH01000060.1"/>
</dbReference>
<gene>
    <name evidence="5" type="ORF">SAMN02745138_02744</name>
</gene>
<dbReference type="Gene3D" id="3.20.20.80">
    <property type="entry name" value="Glycosidases"/>
    <property type="match status" value="1"/>
</dbReference>
<dbReference type="OrthoDB" id="43070at2"/>
<evidence type="ECO:0000313" key="5">
    <source>
        <dbReference type="EMBL" id="SHL02241.1"/>
    </source>
</evidence>
<evidence type="ECO:0000256" key="2">
    <source>
        <dbReference type="SAM" id="MobiDB-lite"/>
    </source>
</evidence>
<dbReference type="AlphaFoldDB" id="A0A1M6X8F9"/>